<comment type="caution">
    <text evidence="1">The sequence shown here is derived from an EMBL/GenBank/DDBJ whole genome shotgun (WGS) entry which is preliminary data.</text>
</comment>
<name>A0A7J6W3M1_THATH</name>
<proteinExistence type="predicted"/>
<accession>A0A7J6W3M1</accession>
<reference evidence="1 2" key="1">
    <citation type="submission" date="2020-06" db="EMBL/GenBank/DDBJ databases">
        <title>Transcriptomic and genomic resources for Thalictrum thalictroides and T. hernandezii: Facilitating candidate gene discovery in an emerging model plant lineage.</title>
        <authorList>
            <person name="Arias T."/>
            <person name="Riano-Pachon D.M."/>
            <person name="Di Stilio V.S."/>
        </authorList>
    </citation>
    <scope>NUCLEOTIDE SEQUENCE [LARGE SCALE GENOMIC DNA]</scope>
    <source>
        <strain evidence="2">cv. WT478/WT964</strain>
        <tissue evidence="1">Leaves</tissue>
    </source>
</reference>
<evidence type="ECO:0000313" key="2">
    <source>
        <dbReference type="Proteomes" id="UP000554482"/>
    </source>
</evidence>
<sequence>MGRRVVRLVVRRGCGKMVTGCQLLLRKGFVGGGGINLTEKNGGCWWLASPIFILVWWLY</sequence>
<evidence type="ECO:0000313" key="1">
    <source>
        <dbReference type="EMBL" id="KAF5191122.1"/>
    </source>
</evidence>
<dbReference type="EMBL" id="JABWDY010023191">
    <property type="protein sequence ID" value="KAF5191122.1"/>
    <property type="molecule type" value="Genomic_DNA"/>
</dbReference>
<organism evidence="1 2">
    <name type="scientific">Thalictrum thalictroides</name>
    <name type="common">Rue-anemone</name>
    <name type="synonym">Anemone thalictroides</name>
    <dbReference type="NCBI Taxonomy" id="46969"/>
    <lineage>
        <taxon>Eukaryota</taxon>
        <taxon>Viridiplantae</taxon>
        <taxon>Streptophyta</taxon>
        <taxon>Embryophyta</taxon>
        <taxon>Tracheophyta</taxon>
        <taxon>Spermatophyta</taxon>
        <taxon>Magnoliopsida</taxon>
        <taxon>Ranunculales</taxon>
        <taxon>Ranunculaceae</taxon>
        <taxon>Thalictroideae</taxon>
        <taxon>Thalictrum</taxon>
    </lineage>
</organism>
<keyword evidence="2" id="KW-1185">Reference proteome</keyword>
<protein>
    <submittedName>
        <fullName evidence="1">Uncharacterized protein</fullName>
    </submittedName>
</protein>
<dbReference type="Proteomes" id="UP000554482">
    <property type="component" value="Unassembled WGS sequence"/>
</dbReference>
<dbReference type="AlphaFoldDB" id="A0A7J6W3M1"/>
<gene>
    <name evidence="1" type="ORF">FRX31_019290</name>
</gene>